<dbReference type="EMBL" id="FNXG01000018">
    <property type="protein sequence ID" value="SEI13715.1"/>
    <property type="molecule type" value="Genomic_DNA"/>
</dbReference>
<evidence type="ECO:0000313" key="2">
    <source>
        <dbReference type="EMBL" id="SEI13715.1"/>
    </source>
</evidence>
<gene>
    <name evidence="2" type="ORF">SAMN04488075_0112</name>
</gene>
<feature type="region of interest" description="Disordered" evidence="1">
    <location>
        <begin position="57"/>
        <end position="77"/>
    </location>
</feature>
<name>A0A1H6NEW3_9RHOB</name>
<organism evidence="2 3">
    <name type="scientific">Paracoccus alkenifer</name>
    <dbReference type="NCBI Taxonomy" id="65735"/>
    <lineage>
        <taxon>Bacteria</taxon>
        <taxon>Pseudomonadati</taxon>
        <taxon>Pseudomonadota</taxon>
        <taxon>Alphaproteobacteria</taxon>
        <taxon>Rhodobacterales</taxon>
        <taxon>Paracoccaceae</taxon>
        <taxon>Paracoccus</taxon>
    </lineage>
</organism>
<dbReference type="AlphaFoldDB" id="A0A1H6NEW3"/>
<evidence type="ECO:0000256" key="1">
    <source>
        <dbReference type="SAM" id="MobiDB-lite"/>
    </source>
</evidence>
<sequence length="418" mass="45798">MNNRNTVGEAVFIRDTRTFPAPKDDDPLPGSMAASLAFEPYQVAQASTGTMSDATWGAAPQSGTARPSGAAGTSVPAPGQTVPRVAWPRLILRRLGIFGLILEEEMRRADMTPTARQQEDLARRIAGSSVGRFVIRQDRLLGGQEHVSNPLRLFSPSVWEGKYGVIAGPLDHVPMANDILGRLAGRPVNMGEMTLEEIDGILAPFAGLSDDEVEAKLAEIERRQRAAVEERDPDPEPEQEPQPDPIIPGTTVTISAREEYRKKCQVDRYAVMRNICGQYGMQAHHIVPDWTLRYGARGKADQRIPNMPSLNDGMAICVMGHATKEDTEHNHAHFADAAIEAIGKTSTPPHTATVAQVRNESFRAMARVRPDCRAQIFSALVAQFGTRNPNQLLRAKRRPPLPQETINALRSGASYPLQ</sequence>
<dbReference type="RefSeq" id="WP_177172609.1">
    <property type="nucleotide sequence ID" value="NZ_FNXG01000018.1"/>
</dbReference>
<keyword evidence="3" id="KW-1185">Reference proteome</keyword>
<protein>
    <recommendedName>
        <fullName evidence="4">A nuclease family of the HNH/ENDO VII superfamily with conserved AHH</fullName>
    </recommendedName>
</protein>
<accession>A0A1H6NEW3</accession>
<reference evidence="3" key="1">
    <citation type="submission" date="2016-10" db="EMBL/GenBank/DDBJ databases">
        <authorList>
            <person name="Varghese N."/>
            <person name="Submissions S."/>
        </authorList>
    </citation>
    <scope>NUCLEOTIDE SEQUENCE [LARGE SCALE GENOMIC DNA]</scope>
    <source>
        <strain evidence="3">DSM 11593</strain>
    </source>
</reference>
<feature type="region of interest" description="Disordered" evidence="1">
    <location>
        <begin position="224"/>
        <end position="254"/>
    </location>
</feature>
<dbReference type="Proteomes" id="UP000199125">
    <property type="component" value="Unassembled WGS sequence"/>
</dbReference>
<proteinExistence type="predicted"/>
<evidence type="ECO:0000313" key="3">
    <source>
        <dbReference type="Proteomes" id="UP000199125"/>
    </source>
</evidence>
<feature type="non-terminal residue" evidence="2">
    <location>
        <position position="1"/>
    </location>
</feature>
<evidence type="ECO:0008006" key="4">
    <source>
        <dbReference type="Google" id="ProtNLM"/>
    </source>
</evidence>
<dbReference type="STRING" id="65735.SAMN04488075_0112"/>
<feature type="compositionally biased region" description="Acidic residues" evidence="1">
    <location>
        <begin position="231"/>
        <end position="241"/>
    </location>
</feature>